<feature type="transmembrane region" description="Helical" evidence="1">
    <location>
        <begin position="78"/>
        <end position="97"/>
    </location>
</feature>
<dbReference type="Proteomes" id="UP000182888">
    <property type="component" value="Unassembled WGS sequence"/>
</dbReference>
<keyword evidence="1" id="KW-0472">Membrane</keyword>
<gene>
    <name evidence="2" type="ORF">MPL1032_190085</name>
</gene>
<organism evidence="2 3">
    <name type="scientific">Mesorhizobium plurifarium</name>
    <dbReference type="NCBI Taxonomy" id="69974"/>
    <lineage>
        <taxon>Bacteria</taxon>
        <taxon>Pseudomonadati</taxon>
        <taxon>Pseudomonadota</taxon>
        <taxon>Alphaproteobacteria</taxon>
        <taxon>Hyphomicrobiales</taxon>
        <taxon>Phyllobacteriaceae</taxon>
        <taxon>Mesorhizobium</taxon>
    </lineage>
</organism>
<sequence length="137" mass="14698">MKEGAMSLGPLLSAPPPIPWHAFAAFAALAIGGAQLALPKGTMRHRALGYAWAALMLIIAISSFWIQQIRLVGPFSPIHLLSILVLVTVPLATWYAHTHKVAAHRGAMIKLYLFALVGAGIFTLLPGRIMHAVVFGQ</sequence>
<evidence type="ECO:0000256" key="1">
    <source>
        <dbReference type="SAM" id="Phobius"/>
    </source>
</evidence>
<feature type="transmembrane region" description="Helical" evidence="1">
    <location>
        <begin position="20"/>
        <end position="38"/>
    </location>
</feature>
<reference evidence="3" key="1">
    <citation type="submission" date="2014-08" db="EMBL/GenBank/DDBJ databases">
        <authorList>
            <person name="Edwards T."/>
        </authorList>
    </citation>
    <scope>NUCLEOTIDE SEQUENCE [LARGE SCALE GENOMIC DNA]</scope>
</reference>
<feature type="transmembrane region" description="Helical" evidence="1">
    <location>
        <begin position="47"/>
        <end position="66"/>
    </location>
</feature>
<name>A0A0K2VVG0_MESPL</name>
<keyword evidence="1" id="KW-0812">Transmembrane</keyword>
<evidence type="ECO:0008006" key="4">
    <source>
        <dbReference type="Google" id="ProtNLM"/>
    </source>
</evidence>
<feature type="transmembrane region" description="Helical" evidence="1">
    <location>
        <begin position="109"/>
        <end position="129"/>
    </location>
</feature>
<evidence type="ECO:0000313" key="2">
    <source>
        <dbReference type="EMBL" id="CDX54438.1"/>
    </source>
</evidence>
<dbReference type="Pfam" id="PF10067">
    <property type="entry name" value="DUF2306"/>
    <property type="match status" value="1"/>
</dbReference>
<keyword evidence="1" id="KW-1133">Transmembrane helix</keyword>
<dbReference type="EMBL" id="CCND01000011">
    <property type="protein sequence ID" value="CDX54438.1"/>
    <property type="molecule type" value="Genomic_DNA"/>
</dbReference>
<accession>A0A0K2VVG0</accession>
<evidence type="ECO:0000313" key="3">
    <source>
        <dbReference type="Proteomes" id="UP000182888"/>
    </source>
</evidence>
<proteinExistence type="predicted"/>
<dbReference type="InterPro" id="IPR018750">
    <property type="entry name" value="DUF2306_membrane"/>
</dbReference>
<protein>
    <recommendedName>
        <fullName evidence="4">DUF2306 domain-containing protein</fullName>
    </recommendedName>
</protein>
<dbReference type="AlphaFoldDB" id="A0A0K2VVG0"/>